<evidence type="ECO:0000313" key="2">
    <source>
        <dbReference type="RefSeq" id="XP_026902261.2"/>
    </source>
</evidence>
<dbReference type="RefSeq" id="XP_026902261.2">
    <property type="nucleotide sequence ID" value="XM_027046460.2"/>
</dbReference>
<dbReference type="Pfam" id="PF14868">
    <property type="entry name" value="DUF4487"/>
    <property type="match status" value="1"/>
</dbReference>
<proteinExistence type="predicted"/>
<gene>
    <name evidence="2" type="primary">FIRRM</name>
</gene>
<keyword evidence="1" id="KW-1185">Reference proteome</keyword>
<dbReference type="GeneID" id="106966202"/>
<reference evidence="2" key="1">
    <citation type="submission" date="2025-08" db="UniProtKB">
        <authorList>
            <consortium name="RefSeq"/>
        </authorList>
    </citation>
    <scope>IDENTIFICATION</scope>
    <source>
        <tissue evidence="2">Blood</tissue>
    </source>
</reference>
<evidence type="ECO:0000313" key="1">
    <source>
        <dbReference type="Proteomes" id="UP001652583"/>
    </source>
</evidence>
<dbReference type="AlphaFoldDB" id="A0A6J1YBA2"/>
<sequence length="910" mass="102442">MSQERAVAASAVRLEECILFCSRPAVVNGAWNPIPPCWKHSDNWIEHIQILKIIVEMFLPHMNHLTLEQTFFSQVLPKTVKSFDDMMYELTSQARGLSSHNLEIQTTLRNILQTMVQLLAALTGCVQHICATQESIILENIHSLPSSVLHVIKSTFVHCKDSESVYSGHLHLVSDLLQALFKEAYSLQKQLMELLDMVCMDPLLDDNDDILNMVIVIHSLLDICSVISSMDHAFHANTWKFIIKQSLKHQSVIKSQLKHKDIITRLCEDILFSFHSCLQLAEQMTQSDAQDNADYRLFQKTLKLCRFFANSLLHYTKEFLPLLSDSCCTLHQLYLQIHSKFPPSLYAARISKAQQEEIAGTFLVTLDPLISQLLTFQPFVQVVLDSKLELPCELQFPQCLLLVVVMDKLPSQPEDVQALWCTERQLLEAKTRVSLFKAIFYSFEQCSGELSLPVHLQGVKSKGQAEVAVTLYQHVCVHLCTFVASFHPSLFPELDVALLNAVLSANLITSLLAMDTWCFLSRYGTAELCAHHVTIVAHLIKSCPGECYQLTNLSILFRRLFFFMAPPQQVEFIQKFSPREAENLSLWQYISFQALPAELRKQAAQEVVGVGIARCTEWLSNSRTLGELDSLNTQLSALLAVCNSASEALDIAQQTAILEIGSQLWAFLNTTLVTGQPYVQQTLSLLLSLLGFFIQTLDPHLISQVVTLQTSLLKLEPPDHVCLAVLDFVSSLGNFFIPQAIQDKILPNLSSIFALLLADRNWILEQHTLEAFTQFAQGTNHEEIVPQCLSSEETKNKVVSFLEKTGFVDETAAARVERVKQEKAIFWERFANVAVEAAKRSSLQPCAKRARRELPAEEECGSALQAASVALEAVELLLQKSPAPDWLVVKLEMLQERMDRLKRLVLSGGP</sequence>
<dbReference type="Proteomes" id="UP001652583">
    <property type="component" value="Chromosome E4"/>
</dbReference>
<accession>A0A6J1YBA2</accession>
<protein>
    <submittedName>
        <fullName evidence="2">Uncharacterized protein C1orf112 homolog isoform X2</fullName>
    </submittedName>
</protein>
<dbReference type="PANTHER" id="PTHR16071">
    <property type="entry name" value="CHROMOSOME 1 OPEN READING FRAME 112"/>
    <property type="match status" value="1"/>
</dbReference>
<dbReference type="InterPro" id="IPR027902">
    <property type="entry name" value="DUF4487"/>
</dbReference>
<organism evidence="1 2">
    <name type="scientific">Acinonyx jubatus</name>
    <name type="common">Cheetah</name>
    <dbReference type="NCBI Taxonomy" id="32536"/>
    <lineage>
        <taxon>Eukaryota</taxon>
        <taxon>Metazoa</taxon>
        <taxon>Chordata</taxon>
        <taxon>Craniata</taxon>
        <taxon>Vertebrata</taxon>
        <taxon>Euteleostomi</taxon>
        <taxon>Mammalia</taxon>
        <taxon>Eutheria</taxon>
        <taxon>Laurasiatheria</taxon>
        <taxon>Carnivora</taxon>
        <taxon>Feliformia</taxon>
        <taxon>Felidae</taxon>
        <taxon>Felinae</taxon>
        <taxon>Acinonyx</taxon>
    </lineage>
</organism>
<name>A0A6J1YBA2_ACIJB</name>
<dbReference type="PANTHER" id="PTHR16071:SF2">
    <property type="entry name" value="FIGNL1-INTERACTING REGULATOR OF RECOMBINATION AND MITOSIS"/>
    <property type="match status" value="1"/>
</dbReference>